<dbReference type="InterPro" id="IPR008949">
    <property type="entry name" value="Isoprenoid_synthase_dom_sf"/>
</dbReference>
<dbReference type="GO" id="GO:0016114">
    <property type="term" value="P:terpenoid biosynthetic process"/>
    <property type="evidence" value="ECO:0007669"/>
    <property type="project" value="UniProtKB-ARBA"/>
</dbReference>
<dbReference type="GO" id="GO:0046872">
    <property type="term" value="F:metal ion binding"/>
    <property type="evidence" value="ECO:0007669"/>
    <property type="project" value="UniProtKB-KW"/>
</dbReference>
<evidence type="ECO:0000256" key="10">
    <source>
        <dbReference type="ARBA" id="ARBA00032873"/>
    </source>
</evidence>
<dbReference type="STRING" id="500635.MITSMUL_03534"/>
<sequence length="298" mass="32537">MRGLNTMLKEIWKERQQLVEKQLVKELEKEPPLDARLAESMRYSLMAGGKRLRPILLMAAADAVGAKGTDYLTTACALEMIHTYSLIHDDLPAMDNDDYRRGKLTNHKVFGDGMAVLAGDALLTLAFEVIGRQQHTDPATLLRTVQEISTAAGMNGMVGGQAIDLESEGHRISMEQLRKMHMGKTGALFRAALRSGAILAGASEKQLAALTAYAEGFGLAFQITDDILDVTGDEALIGKPVGSDLRNEKSTYVTLTSLEEAQRLAKETVDAAVAALDGFGPEADFLRQLVRYMLERKN</sequence>
<proteinExistence type="inferred from homology"/>
<protein>
    <recommendedName>
        <fullName evidence="4">Farnesyl diphosphate synthase</fullName>
        <ecNumber evidence="3">2.5.1.10</ecNumber>
    </recommendedName>
    <alternativeName>
        <fullName evidence="10">(2E,6E)-farnesyl diphosphate synthase</fullName>
    </alternativeName>
    <alternativeName>
        <fullName evidence="9">Geranyltranstransferase</fullName>
    </alternativeName>
</protein>
<dbReference type="InterPro" id="IPR000092">
    <property type="entry name" value="Polyprenyl_synt"/>
</dbReference>
<keyword evidence="6" id="KW-0479">Metal-binding</keyword>
<dbReference type="PROSITE" id="PS00444">
    <property type="entry name" value="POLYPRENYL_SYNTHASE_2"/>
    <property type="match status" value="1"/>
</dbReference>
<dbReference type="SUPFAM" id="SSF48576">
    <property type="entry name" value="Terpenoid synthases"/>
    <property type="match status" value="1"/>
</dbReference>
<gene>
    <name evidence="13" type="ORF">MITSMUL_03534</name>
</gene>
<dbReference type="EC" id="2.5.1.10" evidence="3"/>
<comment type="similarity">
    <text evidence="2 12">Belongs to the FPP/GGPP synthase family.</text>
</comment>
<dbReference type="PANTHER" id="PTHR43281:SF1">
    <property type="entry name" value="FARNESYL DIPHOSPHATE SYNTHASE"/>
    <property type="match status" value="1"/>
</dbReference>
<evidence type="ECO:0000313" key="14">
    <source>
        <dbReference type="Proteomes" id="UP000003671"/>
    </source>
</evidence>
<evidence type="ECO:0000256" key="3">
    <source>
        <dbReference type="ARBA" id="ARBA00012439"/>
    </source>
</evidence>
<dbReference type="InterPro" id="IPR053378">
    <property type="entry name" value="Prenyl_diphosphate_synthase"/>
</dbReference>
<keyword evidence="8" id="KW-0414">Isoprene biosynthesis</keyword>
<dbReference type="NCBIfam" id="NF045485">
    <property type="entry name" value="FPPsyn"/>
    <property type="match status" value="1"/>
</dbReference>
<dbReference type="SFLD" id="SFLDS00005">
    <property type="entry name" value="Isoprenoid_Synthase_Type_I"/>
    <property type="match status" value="1"/>
</dbReference>
<dbReference type="InterPro" id="IPR033749">
    <property type="entry name" value="Polyprenyl_synt_CS"/>
</dbReference>
<dbReference type="CDD" id="cd00685">
    <property type="entry name" value="Trans_IPPS_HT"/>
    <property type="match status" value="1"/>
</dbReference>
<dbReference type="Proteomes" id="UP000003671">
    <property type="component" value="Unassembled WGS sequence"/>
</dbReference>
<dbReference type="EMBL" id="ABWK02000009">
    <property type="protein sequence ID" value="EEX69486.1"/>
    <property type="molecule type" value="Genomic_DNA"/>
</dbReference>
<name>C9KK36_9FIRM</name>
<dbReference type="GO" id="GO:0005737">
    <property type="term" value="C:cytoplasm"/>
    <property type="evidence" value="ECO:0007669"/>
    <property type="project" value="UniProtKB-ARBA"/>
</dbReference>
<evidence type="ECO:0000313" key="13">
    <source>
        <dbReference type="EMBL" id="EEX69486.1"/>
    </source>
</evidence>
<comment type="cofactor">
    <cofactor evidence="1">
        <name>Mg(2+)</name>
        <dbReference type="ChEBI" id="CHEBI:18420"/>
    </cofactor>
</comment>
<comment type="catalytic activity">
    <reaction evidence="11">
        <text>isopentenyl diphosphate + (2E)-geranyl diphosphate = (2E,6E)-farnesyl diphosphate + diphosphate</text>
        <dbReference type="Rhea" id="RHEA:19361"/>
        <dbReference type="ChEBI" id="CHEBI:33019"/>
        <dbReference type="ChEBI" id="CHEBI:58057"/>
        <dbReference type="ChEBI" id="CHEBI:128769"/>
        <dbReference type="ChEBI" id="CHEBI:175763"/>
        <dbReference type="EC" id="2.5.1.10"/>
    </reaction>
</comment>
<comment type="caution">
    <text evidence="13">The sequence shown here is derived from an EMBL/GenBank/DDBJ whole genome shotgun (WGS) entry which is preliminary data.</text>
</comment>
<keyword evidence="7" id="KW-0460">Magnesium</keyword>
<dbReference type="eggNOG" id="COG0142">
    <property type="taxonomic scope" value="Bacteria"/>
</dbReference>
<evidence type="ECO:0000256" key="5">
    <source>
        <dbReference type="ARBA" id="ARBA00022679"/>
    </source>
</evidence>
<evidence type="ECO:0000256" key="1">
    <source>
        <dbReference type="ARBA" id="ARBA00001946"/>
    </source>
</evidence>
<dbReference type="PROSITE" id="PS00723">
    <property type="entry name" value="POLYPRENYL_SYNTHASE_1"/>
    <property type="match status" value="1"/>
</dbReference>
<evidence type="ECO:0000256" key="2">
    <source>
        <dbReference type="ARBA" id="ARBA00006706"/>
    </source>
</evidence>
<evidence type="ECO:0000256" key="12">
    <source>
        <dbReference type="RuleBase" id="RU004466"/>
    </source>
</evidence>
<keyword evidence="5 12" id="KW-0808">Transferase</keyword>
<dbReference type="Pfam" id="PF00348">
    <property type="entry name" value="polyprenyl_synt"/>
    <property type="match status" value="1"/>
</dbReference>
<keyword evidence="14" id="KW-1185">Reference proteome</keyword>
<evidence type="ECO:0000256" key="7">
    <source>
        <dbReference type="ARBA" id="ARBA00022842"/>
    </source>
</evidence>
<accession>C9KK36</accession>
<evidence type="ECO:0000256" key="11">
    <source>
        <dbReference type="ARBA" id="ARBA00049399"/>
    </source>
</evidence>
<evidence type="ECO:0000256" key="4">
    <source>
        <dbReference type="ARBA" id="ARBA00015100"/>
    </source>
</evidence>
<evidence type="ECO:0000256" key="6">
    <source>
        <dbReference type="ARBA" id="ARBA00022723"/>
    </source>
</evidence>
<reference evidence="13" key="1">
    <citation type="submission" date="2009-09" db="EMBL/GenBank/DDBJ databases">
        <authorList>
            <person name="Weinstock G."/>
            <person name="Sodergren E."/>
            <person name="Clifton S."/>
            <person name="Fulton L."/>
            <person name="Fulton B."/>
            <person name="Courtney L."/>
            <person name="Fronick C."/>
            <person name="Harrison M."/>
            <person name="Strong C."/>
            <person name="Farmer C."/>
            <person name="Delahaunty K."/>
            <person name="Markovic C."/>
            <person name="Hall O."/>
            <person name="Minx P."/>
            <person name="Tomlinson C."/>
            <person name="Mitreva M."/>
            <person name="Nelson J."/>
            <person name="Hou S."/>
            <person name="Wollam A."/>
            <person name="Pepin K.H."/>
            <person name="Johnson M."/>
            <person name="Bhonagiri V."/>
            <person name="Nash W.E."/>
            <person name="Warren W."/>
            <person name="Chinwalla A."/>
            <person name="Mardis E.R."/>
            <person name="Wilson R.K."/>
        </authorList>
    </citation>
    <scope>NUCLEOTIDE SEQUENCE [LARGE SCALE GENOMIC DNA]</scope>
    <source>
        <strain evidence="13">DSM 20544</strain>
    </source>
</reference>
<dbReference type="PATRIC" id="fig|500635.8.peg.931"/>
<dbReference type="PANTHER" id="PTHR43281">
    <property type="entry name" value="FARNESYL DIPHOSPHATE SYNTHASE"/>
    <property type="match status" value="1"/>
</dbReference>
<evidence type="ECO:0000256" key="8">
    <source>
        <dbReference type="ARBA" id="ARBA00023229"/>
    </source>
</evidence>
<organism evidence="13 14">
    <name type="scientific">Mitsuokella multacida DSM 20544</name>
    <dbReference type="NCBI Taxonomy" id="500635"/>
    <lineage>
        <taxon>Bacteria</taxon>
        <taxon>Bacillati</taxon>
        <taxon>Bacillota</taxon>
        <taxon>Negativicutes</taxon>
        <taxon>Selenomonadales</taxon>
        <taxon>Selenomonadaceae</taxon>
        <taxon>Mitsuokella</taxon>
    </lineage>
</organism>
<dbReference type="SFLD" id="SFLDG01017">
    <property type="entry name" value="Polyprenyl_Transferase_Like"/>
    <property type="match status" value="1"/>
</dbReference>
<evidence type="ECO:0000256" key="9">
    <source>
        <dbReference type="ARBA" id="ARBA00032380"/>
    </source>
</evidence>
<dbReference type="FunFam" id="1.10.600.10:FF:000001">
    <property type="entry name" value="Geranylgeranyl diphosphate synthase"/>
    <property type="match status" value="1"/>
</dbReference>
<dbReference type="GO" id="GO:0004337">
    <property type="term" value="F:(2E,6E)-farnesyl diphosphate synthase activity"/>
    <property type="evidence" value="ECO:0007669"/>
    <property type="project" value="UniProtKB-EC"/>
</dbReference>
<dbReference type="Gene3D" id="1.10.600.10">
    <property type="entry name" value="Farnesyl Diphosphate Synthase"/>
    <property type="match status" value="1"/>
</dbReference>
<dbReference type="HOGENOM" id="CLU_014015_0_0_9"/>
<dbReference type="AlphaFoldDB" id="C9KK36"/>